<protein>
    <submittedName>
        <fullName evidence="2">Glycosyl transferase, family 2</fullName>
    </submittedName>
</protein>
<keyword evidence="3" id="KW-1185">Reference proteome</keyword>
<dbReference type="PANTHER" id="PTHR43685">
    <property type="entry name" value="GLYCOSYLTRANSFERASE"/>
    <property type="match status" value="1"/>
</dbReference>
<name>A5G406_GEOUR</name>
<evidence type="ECO:0000313" key="2">
    <source>
        <dbReference type="EMBL" id="ABQ26524.1"/>
    </source>
</evidence>
<dbReference type="CDD" id="cd00761">
    <property type="entry name" value="Glyco_tranf_GTA_type"/>
    <property type="match status" value="1"/>
</dbReference>
<dbReference type="SUPFAM" id="SSF53448">
    <property type="entry name" value="Nucleotide-diphospho-sugar transferases"/>
    <property type="match status" value="1"/>
</dbReference>
<dbReference type="GO" id="GO:0016740">
    <property type="term" value="F:transferase activity"/>
    <property type="evidence" value="ECO:0007669"/>
    <property type="project" value="UniProtKB-KW"/>
</dbReference>
<reference evidence="2 3" key="1">
    <citation type="submission" date="2007-05" db="EMBL/GenBank/DDBJ databases">
        <title>Complete sequence of Geobacter uraniireducens Rf4.</title>
        <authorList>
            <consortium name="US DOE Joint Genome Institute"/>
            <person name="Copeland A."/>
            <person name="Lucas S."/>
            <person name="Lapidus A."/>
            <person name="Barry K."/>
            <person name="Detter J.C."/>
            <person name="Glavina del Rio T."/>
            <person name="Hammon N."/>
            <person name="Israni S."/>
            <person name="Dalin E."/>
            <person name="Tice H."/>
            <person name="Pitluck S."/>
            <person name="Chertkov O."/>
            <person name="Brettin T."/>
            <person name="Bruce D."/>
            <person name="Han C."/>
            <person name="Schmutz J."/>
            <person name="Larimer F."/>
            <person name="Land M."/>
            <person name="Hauser L."/>
            <person name="Kyrpides N."/>
            <person name="Mikhailova N."/>
            <person name="Shelobolina E."/>
            <person name="Aklujkar M."/>
            <person name="Lovley D."/>
            <person name="Richardson P."/>
        </authorList>
    </citation>
    <scope>NUCLEOTIDE SEQUENCE [LARGE SCALE GENOMIC DNA]</scope>
    <source>
        <strain evidence="2 3">Rf4</strain>
    </source>
</reference>
<feature type="domain" description="Glycosyltransferase 2-like" evidence="1">
    <location>
        <begin position="5"/>
        <end position="166"/>
    </location>
</feature>
<dbReference type="Gene3D" id="3.90.550.10">
    <property type="entry name" value="Spore Coat Polysaccharide Biosynthesis Protein SpsA, Chain A"/>
    <property type="match status" value="1"/>
</dbReference>
<proteinExistence type="predicted"/>
<organism evidence="2 3">
    <name type="scientific">Geotalea uraniireducens (strain Rf4)</name>
    <name type="common">Geobacter uraniireducens</name>
    <dbReference type="NCBI Taxonomy" id="351605"/>
    <lineage>
        <taxon>Bacteria</taxon>
        <taxon>Pseudomonadati</taxon>
        <taxon>Thermodesulfobacteriota</taxon>
        <taxon>Desulfuromonadia</taxon>
        <taxon>Geobacterales</taxon>
        <taxon>Geobacteraceae</taxon>
        <taxon>Geotalea</taxon>
    </lineage>
</organism>
<dbReference type="AlphaFoldDB" id="A5G406"/>
<accession>A5G406</accession>
<dbReference type="InterPro" id="IPR001173">
    <property type="entry name" value="Glyco_trans_2-like"/>
</dbReference>
<dbReference type="HOGENOM" id="CLU_025996_0_0_7"/>
<dbReference type="InterPro" id="IPR050834">
    <property type="entry name" value="Glycosyltransf_2"/>
</dbReference>
<sequence>MVSVSAVIPTYNGTRYLVDAVQSALTQTYELLEIIVVDDGSEADIEKILAPFFPKVKYVRQENAGPAAARNHGISIAKGDLIALLDDDDMWHPTKTAVQVQRMIENPECGLVYSYQELIDEQGRVIPNEAPTEFPSGSVYREFLTKNRIGTPSATLIRREVFEKIGLFDETRECISCEDYDLWLRISGNFDVMFCPGTLVSYRVRNSGISQNLDKHLKAHHYVFNKLISQHIESPKLTDREFYAAFGFNLHHTLKRFAYGYYYIVENRTKARCLMLAVLRKHPFCLKDILYFIIFSMPDPLFRVLRKTKQELADACLSLQLKS</sequence>
<dbReference type="EMBL" id="CP000698">
    <property type="protein sequence ID" value="ABQ26524.1"/>
    <property type="molecule type" value="Genomic_DNA"/>
</dbReference>
<evidence type="ECO:0000259" key="1">
    <source>
        <dbReference type="Pfam" id="PF00535"/>
    </source>
</evidence>
<keyword evidence="2" id="KW-0808">Transferase</keyword>
<dbReference type="InterPro" id="IPR029044">
    <property type="entry name" value="Nucleotide-diphossugar_trans"/>
</dbReference>
<evidence type="ECO:0000313" key="3">
    <source>
        <dbReference type="Proteomes" id="UP000006695"/>
    </source>
</evidence>
<dbReference type="Pfam" id="PF00535">
    <property type="entry name" value="Glycos_transf_2"/>
    <property type="match status" value="1"/>
</dbReference>
<dbReference type="Proteomes" id="UP000006695">
    <property type="component" value="Chromosome"/>
</dbReference>
<gene>
    <name evidence="2" type="ordered locus">Gura_2345</name>
</gene>
<dbReference type="KEGG" id="gur:Gura_2345"/>
<dbReference type="OrthoDB" id="5396343at2"/>
<dbReference type="RefSeq" id="WP_011939217.1">
    <property type="nucleotide sequence ID" value="NC_009483.1"/>
</dbReference>
<dbReference type="STRING" id="351605.Gura_2345"/>
<dbReference type="CAZy" id="GT2">
    <property type="family name" value="Glycosyltransferase Family 2"/>
</dbReference>
<dbReference type="PANTHER" id="PTHR43685:SF2">
    <property type="entry name" value="GLYCOSYLTRANSFERASE 2-LIKE DOMAIN-CONTAINING PROTEIN"/>
    <property type="match status" value="1"/>
</dbReference>